<keyword evidence="1" id="KW-1133">Transmembrane helix</keyword>
<keyword evidence="1" id="KW-0472">Membrane</keyword>
<name>A0A9Q1EUP8_SYNKA</name>
<keyword evidence="1" id="KW-0812">Transmembrane</keyword>
<dbReference type="Proteomes" id="UP001152622">
    <property type="component" value="Chromosome 12"/>
</dbReference>
<comment type="caution">
    <text evidence="2">The sequence shown here is derived from an EMBL/GenBank/DDBJ whole genome shotgun (WGS) entry which is preliminary data.</text>
</comment>
<feature type="transmembrane region" description="Helical" evidence="1">
    <location>
        <begin position="66"/>
        <end position="91"/>
    </location>
</feature>
<gene>
    <name evidence="2" type="ORF">SKAU_G00295410</name>
</gene>
<reference evidence="2" key="1">
    <citation type="journal article" date="2023" name="Science">
        <title>Genome structures resolve the early diversification of teleost fishes.</title>
        <authorList>
            <person name="Parey E."/>
            <person name="Louis A."/>
            <person name="Montfort J."/>
            <person name="Bouchez O."/>
            <person name="Roques C."/>
            <person name="Iampietro C."/>
            <person name="Lluch J."/>
            <person name="Castinel A."/>
            <person name="Donnadieu C."/>
            <person name="Desvignes T."/>
            <person name="Floi Bucao C."/>
            <person name="Jouanno E."/>
            <person name="Wen M."/>
            <person name="Mejri S."/>
            <person name="Dirks R."/>
            <person name="Jansen H."/>
            <person name="Henkel C."/>
            <person name="Chen W.J."/>
            <person name="Zahm M."/>
            <person name="Cabau C."/>
            <person name="Klopp C."/>
            <person name="Thompson A.W."/>
            <person name="Robinson-Rechavi M."/>
            <person name="Braasch I."/>
            <person name="Lecointre G."/>
            <person name="Bobe J."/>
            <person name="Postlethwait J.H."/>
            <person name="Berthelot C."/>
            <person name="Roest Crollius H."/>
            <person name="Guiguen Y."/>
        </authorList>
    </citation>
    <scope>NUCLEOTIDE SEQUENCE</scope>
    <source>
        <strain evidence="2">WJC10195</strain>
    </source>
</reference>
<evidence type="ECO:0000256" key="1">
    <source>
        <dbReference type="SAM" id="Phobius"/>
    </source>
</evidence>
<dbReference type="EMBL" id="JAINUF010000012">
    <property type="protein sequence ID" value="KAJ8345348.1"/>
    <property type="molecule type" value="Genomic_DNA"/>
</dbReference>
<dbReference type="AlphaFoldDB" id="A0A9Q1EUP8"/>
<keyword evidence="3" id="KW-1185">Reference proteome</keyword>
<protein>
    <submittedName>
        <fullName evidence="2">Uncharacterized protein</fullName>
    </submittedName>
</protein>
<evidence type="ECO:0000313" key="3">
    <source>
        <dbReference type="Proteomes" id="UP001152622"/>
    </source>
</evidence>
<organism evidence="2 3">
    <name type="scientific">Synaphobranchus kaupii</name>
    <name type="common">Kaup's arrowtooth eel</name>
    <dbReference type="NCBI Taxonomy" id="118154"/>
    <lineage>
        <taxon>Eukaryota</taxon>
        <taxon>Metazoa</taxon>
        <taxon>Chordata</taxon>
        <taxon>Craniata</taxon>
        <taxon>Vertebrata</taxon>
        <taxon>Euteleostomi</taxon>
        <taxon>Actinopterygii</taxon>
        <taxon>Neopterygii</taxon>
        <taxon>Teleostei</taxon>
        <taxon>Anguilliformes</taxon>
        <taxon>Synaphobranchidae</taxon>
        <taxon>Synaphobranchus</taxon>
    </lineage>
</organism>
<evidence type="ECO:0000313" key="2">
    <source>
        <dbReference type="EMBL" id="KAJ8345348.1"/>
    </source>
</evidence>
<sequence>MSQPGRGDSSGPCQITQLQRMPELKLADVNSLCGFQNEYGRARLSASQPWIHRCQHYGREKPSPGFAFVFVLQWLSLGFVVGGHAVSACFADSVKERLC</sequence>
<proteinExistence type="predicted"/>
<accession>A0A9Q1EUP8</accession>